<dbReference type="RefSeq" id="WP_170118142.1">
    <property type="nucleotide sequence ID" value="NZ_JAIESU010000025.1"/>
</dbReference>
<evidence type="ECO:0000313" key="2">
    <source>
        <dbReference type="Proteomes" id="UP000241808"/>
    </source>
</evidence>
<keyword evidence="2" id="KW-1185">Reference proteome</keyword>
<protein>
    <submittedName>
        <fullName evidence="1">Uncharacterized protein</fullName>
    </submittedName>
</protein>
<evidence type="ECO:0000313" key="1">
    <source>
        <dbReference type="EMBL" id="PTM61057.1"/>
    </source>
</evidence>
<dbReference type="Proteomes" id="UP000241808">
    <property type="component" value="Unassembled WGS sequence"/>
</dbReference>
<comment type="caution">
    <text evidence="1">The sequence shown here is derived from an EMBL/GenBank/DDBJ whole genome shotgun (WGS) entry which is preliminary data.</text>
</comment>
<dbReference type="EMBL" id="PZZL01000002">
    <property type="protein sequence ID" value="PTM61057.1"/>
    <property type="molecule type" value="Genomic_DNA"/>
</dbReference>
<accession>A0A2T4ZGK5</accession>
<proteinExistence type="predicted"/>
<name>A0A2T4ZGK5_9HYPH</name>
<dbReference type="AlphaFoldDB" id="A0A2T4ZGK5"/>
<organism evidence="1 2">
    <name type="scientific">Phreatobacter oligotrophus</name>
    <dbReference type="NCBI Taxonomy" id="1122261"/>
    <lineage>
        <taxon>Bacteria</taxon>
        <taxon>Pseudomonadati</taxon>
        <taxon>Pseudomonadota</taxon>
        <taxon>Alphaproteobacteria</taxon>
        <taxon>Hyphomicrobiales</taxon>
        <taxon>Phreatobacteraceae</taxon>
        <taxon>Phreatobacter</taxon>
    </lineage>
</organism>
<gene>
    <name evidence="1" type="ORF">C8P69_102443</name>
</gene>
<sequence>MFFATIARYLNAFRRARAERLAREAMTVVSADELRRAGIMTTLGGSYTLPFAR</sequence>
<reference evidence="1 2" key="1">
    <citation type="submission" date="2018-04" db="EMBL/GenBank/DDBJ databases">
        <title>Genomic Encyclopedia of Archaeal and Bacterial Type Strains, Phase II (KMG-II): from individual species to whole genera.</title>
        <authorList>
            <person name="Goeker M."/>
        </authorList>
    </citation>
    <scope>NUCLEOTIDE SEQUENCE [LARGE SCALE GENOMIC DNA]</scope>
    <source>
        <strain evidence="1 2">DSM 25521</strain>
    </source>
</reference>